<comment type="caution">
    <text evidence="1">The sequence shown here is derived from an EMBL/GenBank/DDBJ whole genome shotgun (WGS) entry which is preliminary data.</text>
</comment>
<protein>
    <recommendedName>
        <fullName evidence="3">Alpha-galactosidase</fullName>
    </recommendedName>
</protein>
<reference evidence="1" key="1">
    <citation type="submission" date="2023-03" db="EMBL/GenBank/DDBJ databases">
        <authorList>
            <person name="Steffen K."/>
            <person name="Cardenas P."/>
        </authorList>
    </citation>
    <scope>NUCLEOTIDE SEQUENCE</scope>
</reference>
<evidence type="ECO:0008006" key="3">
    <source>
        <dbReference type="Google" id="ProtNLM"/>
    </source>
</evidence>
<dbReference type="EMBL" id="CASHTH010002598">
    <property type="protein sequence ID" value="CAI8032349.1"/>
    <property type="molecule type" value="Genomic_DNA"/>
</dbReference>
<name>A0AA35WTN7_GEOBA</name>
<evidence type="ECO:0000313" key="2">
    <source>
        <dbReference type="Proteomes" id="UP001174909"/>
    </source>
</evidence>
<keyword evidence="2" id="KW-1185">Reference proteome</keyword>
<sequence length="546" mass="61426">MYVGIPLLAKWVTLDYQNTSSRGPITVDSLAVEVLATQKPYNLLDRSQHPLPVSHSDTGPTSSWLYVQTDQPHGSDCIWVADSHAAVDYGADEQVLVCSYSTSGASFQLGNSSGDGRVLKSVDSFRVLELVTDSDDRERVALSRHRMTRLLAPETQENPIFFHGTDHTPQGFKIAVEQLAAVGFEMYIYSFGSGFTLENTDPVYIQSIAQQVSLAHQYNIEVGGYDLIDLDRGGLGPDWDCIDTQGRVTGDGCFASGWYDHIHDIIFNFINKTGMSMLETDGPYGGQTCSAHNHTHHSSYDDSVFQQNRLQIELYHQLKQMNIFVNQPDGYFFQGGNKVGMGYNEDQYNLPRWQDLSVSRQGMYDDTYYHLPTQGWMQVPLIQYHGGGEAAEFDPMSRYLLEYEWALAQYLSYGVAACYRGPRLYDNVQTMGVAGKWVDFYKKYRGIVTSDIVHVRRPDMQDFDCILHVNPFITNRGLAVVFNPTSTSLNFTLSLPLYYTGISNKAIVTHEGGNPVTFDLDREYNIAVAMAMEPKTITWYLIHSGD</sequence>
<gene>
    <name evidence="1" type="ORF">GBAR_LOCUS18287</name>
</gene>
<dbReference type="AlphaFoldDB" id="A0AA35WTN7"/>
<organism evidence="1 2">
    <name type="scientific">Geodia barretti</name>
    <name type="common">Barrett's horny sponge</name>
    <dbReference type="NCBI Taxonomy" id="519541"/>
    <lineage>
        <taxon>Eukaryota</taxon>
        <taxon>Metazoa</taxon>
        <taxon>Porifera</taxon>
        <taxon>Demospongiae</taxon>
        <taxon>Heteroscleromorpha</taxon>
        <taxon>Tetractinellida</taxon>
        <taxon>Astrophorina</taxon>
        <taxon>Geodiidae</taxon>
        <taxon>Geodia</taxon>
    </lineage>
</organism>
<proteinExistence type="predicted"/>
<accession>A0AA35WTN7</accession>
<dbReference type="Proteomes" id="UP001174909">
    <property type="component" value="Unassembled WGS sequence"/>
</dbReference>
<evidence type="ECO:0000313" key="1">
    <source>
        <dbReference type="EMBL" id="CAI8032349.1"/>
    </source>
</evidence>